<evidence type="ECO:0000256" key="1">
    <source>
        <dbReference type="SAM" id="Phobius"/>
    </source>
</evidence>
<feature type="transmembrane region" description="Helical" evidence="1">
    <location>
        <begin position="22"/>
        <end position="42"/>
    </location>
</feature>
<protein>
    <submittedName>
        <fullName evidence="2">RDD family protein</fullName>
    </submittedName>
</protein>
<dbReference type="PANTHER" id="PTHR36115:SF6">
    <property type="entry name" value="PROLINE-RICH ANTIGEN HOMOLOG"/>
    <property type="match status" value="1"/>
</dbReference>
<evidence type="ECO:0000313" key="2">
    <source>
        <dbReference type="EMBL" id="MBM6400188.1"/>
    </source>
</evidence>
<keyword evidence="1" id="KW-1133">Transmembrane helix</keyword>
<dbReference type="Proteomes" id="UP001430172">
    <property type="component" value="Unassembled WGS sequence"/>
</dbReference>
<reference evidence="2" key="1">
    <citation type="submission" date="2021-02" db="EMBL/GenBank/DDBJ databases">
        <title>Phycicoccus sp. MQZ13P-5T, whole genome shotgun sequence.</title>
        <authorList>
            <person name="Tuo L."/>
        </authorList>
    </citation>
    <scope>NUCLEOTIDE SEQUENCE</scope>
    <source>
        <strain evidence="2">MQZ13P-5</strain>
    </source>
</reference>
<name>A0ABS2CJX8_9MICO</name>
<dbReference type="PANTHER" id="PTHR36115">
    <property type="entry name" value="PROLINE-RICH ANTIGEN HOMOLOG-RELATED"/>
    <property type="match status" value="1"/>
</dbReference>
<dbReference type="EMBL" id="JAFDVD010000008">
    <property type="protein sequence ID" value="MBM6400188.1"/>
    <property type="molecule type" value="Genomic_DNA"/>
</dbReference>
<proteinExistence type="predicted"/>
<keyword evidence="1" id="KW-0472">Membrane</keyword>
<dbReference type="InterPro" id="IPR051791">
    <property type="entry name" value="Pra-immunoreactive"/>
</dbReference>
<organism evidence="2 3">
    <name type="scientific">Phycicoccus sonneratiae</name>
    <dbReference type="NCBI Taxonomy" id="2807628"/>
    <lineage>
        <taxon>Bacteria</taxon>
        <taxon>Bacillati</taxon>
        <taxon>Actinomycetota</taxon>
        <taxon>Actinomycetes</taxon>
        <taxon>Micrococcales</taxon>
        <taxon>Intrasporangiaceae</taxon>
        <taxon>Phycicoccus</taxon>
    </lineage>
</organism>
<dbReference type="RefSeq" id="WP_204130673.1">
    <property type="nucleotide sequence ID" value="NZ_JAFDVD010000008.1"/>
</dbReference>
<feature type="transmembrane region" description="Helical" evidence="1">
    <location>
        <begin position="62"/>
        <end position="88"/>
    </location>
</feature>
<keyword evidence="3" id="KW-1185">Reference proteome</keyword>
<sequence length="149" mass="15379">MPPTPTRPDAPTAGDASLLRRLAGFVVDWVLSALVTFLLLPYDLAAPGEQPPLLLGVPESSWAVLGVFFLLNAVLVSLTGSTVGHRLLGLQVWQVRPGPFPLQVLVRSALAALVLPAAVTVRGRGLHDLAAGTRIVRPGAADAPGAAGS</sequence>
<keyword evidence="1" id="KW-0812">Transmembrane</keyword>
<comment type="caution">
    <text evidence="2">The sequence shown here is derived from an EMBL/GenBank/DDBJ whole genome shotgun (WGS) entry which is preliminary data.</text>
</comment>
<accession>A0ABS2CJX8</accession>
<gene>
    <name evidence="2" type="ORF">JQN70_07325</name>
</gene>
<evidence type="ECO:0000313" key="3">
    <source>
        <dbReference type="Proteomes" id="UP001430172"/>
    </source>
</evidence>